<reference evidence="21 22" key="1">
    <citation type="submission" date="2024-06" db="EMBL/GenBank/DDBJ databases">
        <title>A chromosome level genome sequence of Diviner's sage (Salvia divinorum).</title>
        <authorList>
            <person name="Ford S.A."/>
            <person name="Ro D.-K."/>
            <person name="Ness R.W."/>
            <person name="Phillips M.A."/>
        </authorList>
    </citation>
    <scope>NUCLEOTIDE SEQUENCE [LARGE SCALE GENOMIC DNA]</scope>
    <source>
        <strain evidence="21">SAF-2024a</strain>
        <tissue evidence="21">Leaf</tissue>
    </source>
</reference>
<dbReference type="GO" id="GO:0005524">
    <property type="term" value="F:ATP binding"/>
    <property type="evidence" value="ECO:0007669"/>
    <property type="project" value="UniProtKB-UniRule"/>
</dbReference>
<dbReference type="EC" id="2.7.11.1" evidence="21"/>
<feature type="domain" description="Protein kinase" evidence="19">
    <location>
        <begin position="299"/>
        <end position="587"/>
    </location>
</feature>
<evidence type="ECO:0000256" key="13">
    <source>
        <dbReference type="ARBA" id="ARBA00023180"/>
    </source>
</evidence>
<dbReference type="InterPro" id="IPR000719">
    <property type="entry name" value="Prot_kinase_dom"/>
</dbReference>
<accession>A0ABD1G2W4</accession>
<comment type="caution">
    <text evidence="21">The sequence shown here is derived from an EMBL/GenBank/DDBJ whole genome shotgun (WGS) entry which is preliminary data.</text>
</comment>
<evidence type="ECO:0000256" key="8">
    <source>
        <dbReference type="ARBA" id="ARBA00022777"/>
    </source>
</evidence>
<evidence type="ECO:0000256" key="17">
    <source>
        <dbReference type="SAM" id="MobiDB-lite"/>
    </source>
</evidence>
<protein>
    <submittedName>
        <fullName evidence="21">Non-specific serine/threonine protein kinase</fullName>
        <ecNumber evidence="21">2.7.11.1</ecNumber>
    </submittedName>
</protein>
<comment type="catalytic activity">
    <reaction evidence="14">
        <text>L-seryl-[protein] + ATP = O-phospho-L-seryl-[protein] + ADP + H(+)</text>
        <dbReference type="Rhea" id="RHEA:17989"/>
        <dbReference type="Rhea" id="RHEA-COMP:9863"/>
        <dbReference type="Rhea" id="RHEA-COMP:11604"/>
        <dbReference type="ChEBI" id="CHEBI:15378"/>
        <dbReference type="ChEBI" id="CHEBI:29999"/>
        <dbReference type="ChEBI" id="CHEBI:30616"/>
        <dbReference type="ChEBI" id="CHEBI:83421"/>
        <dbReference type="ChEBI" id="CHEBI:456216"/>
    </reaction>
</comment>
<keyword evidence="13" id="KW-0325">Glycoprotein</keyword>
<evidence type="ECO:0000256" key="12">
    <source>
        <dbReference type="ARBA" id="ARBA00023170"/>
    </source>
</evidence>
<evidence type="ECO:0000256" key="2">
    <source>
        <dbReference type="ARBA" id="ARBA00022527"/>
    </source>
</evidence>
<evidence type="ECO:0000256" key="15">
    <source>
        <dbReference type="ARBA" id="ARBA00047951"/>
    </source>
</evidence>
<dbReference type="FunFam" id="1.10.510.10:FF:000129">
    <property type="entry name" value="cysteine-rich receptor-like protein kinase 10"/>
    <property type="match status" value="1"/>
</dbReference>
<evidence type="ECO:0000256" key="14">
    <source>
        <dbReference type="ARBA" id="ARBA00047558"/>
    </source>
</evidence>
<evidence type="ECO:0000256" key="10">
    <source>
        <dbReference type="ARBA" id="ARBA00022989"/>
    </source>
</evidence>
<dbReference type="InterPro" id="IPR001245">
    <property type="entry name" value="Ser-Thr/Tyr_kinase_cat_dom"/>
</dbReference>
<dbReference type="AlphaFoldDB" id="A0ABD1G2W4"/>
<keyword evidence="10 18" id="KW-1133">Transmembrane helix</keyword>
<dbReference type="InterPro" id="IPR008271">
    <property type="entry name" value="Ser/Thr_kinase_AS"/>
</dbReference>
<evidence type="ECO:0000256" key="1">
    <source>
        <dbReference type="ARBA" id="ARBA00004167"/>
    </source>
</evidence>
<keyword evidence="3 21" id="KW-0808">Transferase</keyword>
<dbReference type="PROSITE" id="PS00107">
    <property type="entry name" value="PROTEIN_KINASE_ATP"/>
    <property type="match status" value="1"/>
</dbReference>
<evidence type="ECO:0000256" key="3">
    <source>
        <dbReference type="ARBA" id="ARBA00022679"/>
    </source>
</evidence>
<keyword evidence="2 21" id="KW-0723">Serine/threonine-protein kinase</keyword>
<keyword evidence="12" id="KW-0675">Receptor</keyword>
<evidence type="ECO:0000256" key="7">
    <source>
        <dbReference type="ARBA" id="ARBA00022741"/>
    </source>
</evidence>
<dbReference type="InterPro" id="IPR011009">
    <property type="entry name" value="Kinase-like_dom_sf"/>
</dbReference>
<dbReference type="Gene3D" id="1.10.510.10">
    <property type="entry name" value="Transferase(Phosphotransferase) domain 1"/>
    <property type="match status" value="1"/>
</dbReference>
<dbReference type="Proteomes" id="UP001567538">
    <property type="component" value="Unassembled WGS sequence"/>
</dbReference>
<feature type="region of interest" description="Disordered" evidence="17">
    <location>
        <begin position="202"/>
        <end position="221"/>
    </location>
</feature>
<evidence type="ECO:0000256" key="16">
    <source>
        <dbReference type="PROSITE-ProRule" id="PRU10141"/>
    </source>
</evidence>
<gene>
    <name evidence="21" type="ORF">AAHA92_29920</name>
</gene>
<dbReference type="SUPFAM" id="SSF56112">
    <property type="entry name" value="Protein kinase-like (PK-like)"/>
    <property type="match status" value="1"/>
</dbReference>
<comment type="catalytic activity">
    <reaction evidence="15">
        <text>L-threonyl-[protein] + ATP = O-phospho-L-threonyl-[protein] + ADP + H(+)</text>
        <dbReference type="Rhea" id="RHEA:46608"/>
        <dbReference type="Rhea" id="RHEA-COMP:11060"/>
        <dbReference type="Rhea" id="RHEA-COMP:11605"/>
        <dbReference type="ChEBI" id="CHEBI:15378"/>
        <dbReference type="ChEBI" id="CHEBI:30013"/>
        <dbReference type="ChEBI" id="CHEBI:30616"/>
        <dbReference type="ChEBI" id="CHEBI:61977"/>
        <dbReference type="ChEBI" id="CHEBI:456216"/>
    </reaction>
</comment>
<sequence length="619" mass="68222">MSDYGFHSASVGHAPDTGNGFALCRADVTPHACRVCVKLASVQVLHACPNARQAAIWYKHCAMRYTNDQLYDVKTEDPTYLVSSDRNVSNGERFMAERAVLVADLVAKAANGSSEIKAGVGFRVSSDNEFSKICGLVQCSPELSSLDCQACLREAYKSFQSVAAEGFRVLNPDCNVRYELSVFYNESRLAELGVPAIASLPSSPARQPGNDTKPGNTTRPFLRIDGKNITPEKKDDNTRLVYIRIAASVALALIFTACIVFFVRASGPSCEVTETADSISGGEFMQYDFISVSAATNGFDVANKLGRGGFGIVYKGNLETGEKVAVKRLSKDSRQGNVEFKNEVFLVAKLRHRNLVKLLGFSMEGTERLLIYEFVQNASLDHFIFDPVKRSQLDWDSRYKIIRGIAKGILYLHEESGLKIIHRDLKASNVLLDEKMNPKVSDFGLARLIKQDDIHASTTKIVGTYGYMAPEYAMRGQYSFKSDVFSFGVLVLEIVSGRRNACIQKGKMNVEELLTLAWRSWQEGTALDMVDPVLTNSACCVRDMMRSIHIGLLCVQEDPANRPTMASVALMLSSSTMTLPLPDEPAFHLNLMNPNIKEANSSVGSLSVNDYSVTELHPR</sequence>
<feature type="domain" description="Gnk2-homologous" evidence="20">
    <location>
        <begin position="76"/>
        <end position="183"/>
    </location>
</feature>
<keyword evidence="6" id="KW-0677">Repeat</keyword>
<dbReference type="PROSITE" id="PS50011">
    <property type="entry name" value="PROTEIN_KINASE_DOM"/>
    <property type="match status" value="1"/>
</dbReference>
<keyword evidence="7 16" id="KW-0547">Nucleotide-binding</keyword>
<dbReference type="PANTHER" id="PTHR27002:SF980">
    <property type="entry name" value="CYSTEINE-RICH RECEPTOR-LIKE PROTEIN KINASE 10 ISOFORM X1"/>
    <property type="match status" value="1"/>
</dbReference>
<dbReference type="Gene3D" id="3.30.200.20">
    <property type="entry name" value="Phosphorylase Kinase, domain 1"/>
    <property type="match status" value="1"/>
</dbReference>
<dbReference type="CDD" id="cd14066">
    <property type="entry name" value="STKc_IRAK"/>
    <property type="match status" value="1"/>
</dbReference>
<keyword evidence="8 21" id="KW-0418">Kinase</keyword>
<evidence type="ECO:0000313" key="22">
    <source>
        <dbReference type="Proteomes" id="UP001567538"/>
    </source>
</evidence>
<dbReference type="FunFam" id="3.30.200.20:FF:000142">
    <property type="entry name" value="Cysteine-rich receptor-like protein kinase 10"/>
    <property type="match status" value="1"/>
</dbReference>
<feature type="binding site" evidence="16">
    <location>
        <position position="327"/>
    </location>
    <ligand>
        <name>ATP</name>
        <dbReference type="ChEBI" id="CHEBI:30616"/>
    </ligand>
</feature>
<dbReference type="PROSITE" id="PS51473">
    <property type="entry name" value="GNK2"/>
    <property type="match status" value="2"/>
</dbReference>
<evidence type="ECO:0000256" key="9">
    <source>
        <dbReference type="ARBA" id="ARBA00022840"/>
    </source>
</evidence>
<evidence type="ECO:0000259" key="20">
    <source>
        <dbReference type="PROSITE" id="PS51473"/>
    </source>
</evidence>
<evidence type="ECO:0000259" key="19">
    <source>
        <dbReference type="PROSITE" id="PS50011"/>
    </source>
</evidence>
<name>A0ABD1G2W4_SALDI</name>
<evidence type="ECO:0000313" key="21">
    <source>
        <dbReference type="EMBL" id="KAL1537401.1"/>
    </source>
</evidence>
<keyword evidence="9 16" id="KW-0067">ATP-binding</keyword>
<keyword evidence="5" id="KW-0732">Signal</keyword>
<evidence type="ECO:0000256" key="11">
    <source>
        <dbReference type="ARBA" id="ARBA00023136"/>
    </source>
</evidence>
<dbReference type="InterPro" id="IPR017441">
    <property type="entry name" value="Protein_kinase_ATP_BS"/>
</dbReference>
<dbReference type="PROSITE" id="PS00108">
    <property type="entry name" value="PROTEIN_KINASE_ST"/>
    <property type="match status" value="1"/>
</dbReference>
<evidence type="ECO:0000256" key="5">
    <source>
        <dbReference type="ARBA" id="ARBA00022729"/>
    </source>
</evidence>
<proteinExistence type="predicted"/>
<dbReference type="GO" id="GO:0006950">
    <property type="term" value="P:response to stress"/>
    <property type="evidence" value="ECO:0007669"/>
    <property type="project" value="UniProtKB-ARBA"/>
</dbReference>
<evidence type="ECO:0000256" key="4">
    <source>
        <dbReference type="ARBA" id="ARBA00022692"/>
    </source>
</evidence>
<dbReference type="Pfam" id="PF07714">
    <property type="entry name" value="PK_Tyr_Ser-Thr"/>
    <property type="match status" value="1"/>
</dbReference>
<feature type="domain" description="Gnk2-homologous" evidence="20">
    <location>
        <begin position="1"/>
        <end position="70"/>
    </location>
</feature>
<dbReference type="SMART" id="SM00220">
    <property type="entry name" value="S_TKc"/>
    <property type="match status" value="1"/>
</dbReference>
<feature type="compositionally biased region" description="Polar residues" evidence="17">
    <location>
        <begin position="202"/>
        <end position="219"/>
    </location>
</feature>
<dbReference type="Pfam" id="PF01657">
    <property type="entry name" value="Stress-antifung"/>
    <property type="match status" value="2"/>
</dbReference>
<dbReference type="GO" id="GO:0016020">
    <property type="term" value="C:membrane"/>
    <property type="evidence" value="ECO:0007669"/>
    <property type="project" value="UniProtKB-SubCell"/>
</dbReference>
<dbReference type="CDD" id="cd23509">
    <property type="entry name" value="Gnk2-like"/>
    <property type="match status" value="2"/>
</dbReference>
<evidence type="ECO:0000256" key="18">
    <source>
        <dbReference type="SAM" id="Phobius"/>
    </source>
</evidence>
<comment type="subcellular location">
    <subcellularLocation>
        <location evidence="1">Membrane</location>
        <topology evidence="1">Single-pass membrane protein</topology>
    </subcellularLocation>
</comment>
<keyword evidence="11 18" id="KW-0472">Membrane</keyword>
<dbReference type="Gene3D" id="3.30.430.20">
    <property type="entry name" value="Gnk2 domain, C-X8-C-X2-C motif"/>
    <property type="match status" value="2"/>
</dbReference>
<dbReference type="InterPro" id="IPR002902">
    <property type="entry name" value="GNK2"/>
</dbReference>
<dbReference type="EMBL" id="JBEAFC010000011">
    <property type="protein sequence ID" value="KAL1537401.1"/>
    <property type="molecule type" value="Genomic_DNA"/>
</dbReference>
<dbReference type="PANTHER" id="PTHR27002">
    <property type="entry name" value="RECEPTOR-LIKE SERINE/THREONINE-PROTEIN KINASE SD1-8"/>
    <property type="match status" value="1"/>
</dbReference>
<dbReference type="InterPro" id="IPR038408">
    <property type="entry name" value="GNK2_sf"/>
</dbReference>
<keyword evidence="4 18" id="KW-0812">Transmembrane</keyword>
<organism evidence="21 22">
    <name type="scientific">Salvia divinorum</name>
    <name type="common">Maria pastora</name>
    <name type="synonym">Diviner's sage</name>
    <dbReference type="NCBI Taxonomy" id="28513"/>
    <lineage>
        <taxon>Eukaryota</taxon>
        <taxon>Viridiplantae</taxon>
        <taxon>Streptophyta</taxon>
        <taxon>Embryophyta</taxon>
        <taxon>Tracheophyta</taxon>
        <taxon>Spermatophyta</taxon>
        <taxon>Magnoliopsida</taxon>
        <taxon>eudicotyledons</taxon>
        <taxon>Gunneridae</taxon>
        <taxon>Pentapetalae</taxon>
        <taxon>asterids</taxon>
        <taxon>lamiids</taxon>
        <taxon>Lamiales</taxon>
        <taxon>Lamiaceae</taxon>
        <taxon>Nepetoideae</taxon>
        <taxon>Mentheae</taxon>
        <taxon>Salviinae</taxon>
        <taxon>Salvia</taxon>
        <taxon>Salvia subgen. Calosphace</taxon>
    </lineage>
</organism>
<dbReference type="GO" id="GO:0004674">
    <property type="term" value="F:protein serine/threonine kinase activity"/>
    <property type="evidence" value="ECO:0007669"/>
    <property type="project" value="UniProtKB-KW"/>
</dbReference>
<keyword evidence="22" id="KW-1185">Reference proteome</keyword>
<evidence type="ECO:0000256" key="6">
    <source>
        <dbReference type="ARBA" id="ARBA00022737"/>
    </source>
</evidence>
<feature type="transmembrane region" description="Helical" evidence="18">
    <location>
        <begin position="241"/>
        <end position="263"/>
    </location>
</feature>